<comment type="caution">
    <text evidence="1">The sequence shown here is derived from an EMBL/GenBank/DDBJ whole genome shotgun (WGS) entry which is preliminary data.</text>
</comment>
<name>A0ACC3DDA4_9PEZI</name>
<organism evidence="1 2">
    <name type="scientific">Coniosporium uncinatum</name>
    <dbReference type="NCBI Taxonomy" id="93489"/>
    <lineage>
        <taxon>Eukaryota</taxon>
        <taxon>Fungi</taxon>
        <taxon>Dikarya</taxon>
        <taxon>Ascomycota</taxon>
        <taxon>Pezizomycotina</taxon>
        <taxon>Dothideomycetes</taxon>
        <taxon>Dothideomycetes incertae sedis</taxon>
        <taxon>Coniosporium</taxon>
    </lineage>
</organism>
<reference evidence="1" key="1">
    <citation type="submission" date="2024-09" db="EMBL/GenBank/DDBJ databases">
        <title>Black Yeasts Isolated from many extreme environments.</title>
        <authorList>
            <person name="Coleine C."/>
            <person name="Stajich J.E."/>
            <person name="Selbmann L."/>
        </authorList>
    </citation>
    <scope>NUCLEOTIDE SEQUENCE</scope>
    <source>
        <strain evidence="1">CCFEE 5737</strain>
    </source>
</reference>
<gene>
    <name evidence="1" type="ORF">LTS18_000048</name>
</gene>
<evidence type="ECO:0000313" key="1">
    <source>
        <dbReference type="EMBL" id="KAK3065571.1"/>
    </source>
</evidence>
<protein>
    <submittedName>
        <fullName evidence="1">Uncharacterized protein</fullName>
    </submittedName>
</protein>
<accession>A0ACC3DDA4</accession>
<proteinExistence type="predicted"/>
<evidence type="ECO:0000313" key="2">
    <source>
        <dbReference type="Proteomes" id="UP001186974"/>
    </source>
</evidence>
<sequence>MFLRPLRPFWQRSLRSLPLQRPHHPQRRTLIPAPTSQTGPLMSRRSDRALPSPPTSIWQSKFVRTLPLFLVILVGSTAAIFNYQKCNSSVVNSTLYALRTNAVARRELGDEVYFGSKVPWVWGTLNQLHGHIDIRFTVKGTLSHGEMRFRAERRSRMGFFETLEWSLKMPDGRVIPLLQADAPDPFARSELNSGAELSSYESA</sequence>
<keyword evidence="2" id="KW-1185">Reference proteome</keyword>
<dbReference type="Proteomes" id="UP001186974">
    <property type="component" value="Unassembled WGS sequence"/>
</dbReference>
<dbReference type="EMBL" id="JAWDJW010006334">
    <property type="protein sequence ID" value="KAK3065571.1"/>
    <property type="molecule type" value="Genomic_DNA"/>
</dbReference>